<feature type="transmembrane region" description="Helical" evidence="10">
    <location>
        <begin position="177"/>
        <end position="200"/>
    </location>
</feature>
<dbReference type="GO" id="GO:0019706">
    <property type="term" value="F:protein-cysteine S-palmitoyltransferase activity"/>
    <property type="evidence" value="ECO:0007669"/>
    <property type="project" value="UniProtKB-EC"/>
</dbReference>
<keyword evidence="14" id="KW-1185">Reference proteome</keyword>
<feature type="region of interest" description="Disordered" evidence="11">
    <location>
        <begin position="406"/>
        <end position="431"/>
    </location>
</feature>
<dbReference type="InterPro" id="IPR001594">
    <property type="entry name" value="Palmitoyltrfase_DHHC"/>
</dbReference>
<evidence type="ECO:0000256" key="10">
    <source>
        <dbReference type="RuleBase" id="RU079119"/>
    </source>
</evidence>
<keyword evidence="6" id="KW-0564">Palmitate</keyword>
<feature type="transmembrane region" description="Helical" evidence="10">
    <location>
        <begin position="30"/>
        <end position="52"/>
    </location>
</feature>
<dbReference type="InterPro" id="IPR039859">
    <property type="entry name" value="PFA4/ZDH16/20/ERF2-like"/>
</dbReference>
<evidence type="ECO:0000256" key="11">
    <source>
        <dbReference type="SAM" id="MobiDB-lite"/>
    </source>
</evidence>
<dbReference type="PANTHER" id="PTHR12246">
    <property type="entry name" value="PALMITOYLTRANSFERASE ZDHHC16"/>
    <property type="match status" value="1"/>
</dbReference>
<evidence type="ECO:0000256" key="9">
    <source>
        <dbReference type="ARBA" id="ARBA00048048"/>
    </source>
</evidence>
<feature type="transmembrane region" description="Helical" evidence="10">
    <location>
        <begin position="64"/>
        <end position="84"/>
    </location>
</feature>
<dbReference type="PROSITE" id="PS50216">
    <property type="entry name" value="DHHC"/>
    <property type="match status" value="1"/>
</dbReference>
<dbReference type="GO" id="GO:0016020">
    <property type="term" value="C:membrane"/>
    <property type="evidence" value="ECO:0007669"/>
    <property type="project" value="UniProtKB-SubCell"/>
</dbReference>
<evidence type="ECO:0000256" key="8">
    <source>
        <dbReference type="ARBA" id="ARBA00023315"/>
    </source>
</evidence>
<protein>
    <recommendedName>
        <fullName evidence="10">Palmitoyltransferase</fullName>
        <ecNumber evidence="10">2.3.1.225</ecNumber>
    </recommendedName>
</protein>
<keyword evidence="2 10" id="KW-0808">Transferase</keyword>
<feature type="compositionally biased region" description="Polar residues" evidence="11">
    <location>
        <begin position="463"/>
        <end position="473"/>
    </location>
</feature>
<organism evidence="13 14">
    <name type="scientific">Heterodermia speciosa</name>
    <dbReference type="NCBI Taxonomy" id="116794"/>
    <lineage>
        <taxon>Eukaryota</taxon>
        <taxon>Fungi</taxon>
        <taxon>Dikarya</taxon>
        <taxon>Ascomycota</taxon>
        <taxon>Pezizomycotina</taxon>
        <taxon>Lecanoromycetes</taxon>
        <taxon>OSLEUM clade</taxon>
        <taxon>Lecanoromycetidae</taxon>
        <taxon>Caliciales</taxon>
        <taxon>Physciaceae</taxon>
        <taxon>Heterodermia</taxon>
    </lineage>
</organism>
<dbReference type="EMBL" id="CAJPDS010000132">
    <property type="protein sequence ID" value="CAF9939516.1"/>
    <property type="molecule type" value="Genomic_DNA"/>
</dbReference>
<dbReference type="Proteomes" id="UP000664521">
    <property type="component" value="Unassembled WGS sequence"/>
</dbReference>
<evidence type="ECO:0000256" key="7">
    <source>
        <dbReference type="ARBA" id="ARBA00023288"/>
    </source>
</evidence>
<comment type="similarity">
    <text evidence="10">Belongs to the DHHC palmitoyltransferase family.</text>
</comment>
<feature type="compositionally biased region" description="Basic and acidic residues" evidence="11">
    <location>
        <begin position="406"/>
        <end position="418"/>
    </location>
</feature>
<evidence type="ECO:0000256" key="5">
    <source>
        <dbReference type="ARBA" id="ARBA00023136"/>
    </source>
</evidence>
<reference evidence="13" key="1">
    <citation type="submission" date="2021-03" db="EMBL/GenBank/DDBJ databases">
        <authorList>
            <person name="Tagirdzhanova G."/>
        </authorList>
    </citation>
    <scope>NUCLEOTIDE SEQUENCE</scope>
</reference>
<evidence type="ECO:0000256" key="2">
    <source>
        <dbReference type="ARBA" id="ARBA00022679"/>
    </source>
</evidence>
<keyword evidence="4 10" id="KW-1133">Transmembrane helix</keyword>
<keyword evidence="8 10" id="KW-0012">Acyltransferase</keyword>
<comment type="subcellular location">
    <subcellularLocation>
        <location evidence="1">Membrane</location>
        <topology evidence="1">Multi-pass membrane protein</topology>
    </subcellularLocation>
</comment>
<name>A0A8H3J2H4_9LECA</name>
<dbReference type="OrthoDB" id="302728at2759"/>
<evidence type="ECO:0000256" key="1">
    <source>
        <dbReference type="ARBA" id="ARBA00004141"/>
    </source>
</evidence>
<proteinExistence type="inferred from homology"/>
<feature type="region of interest" description="Disordered" evidence="11">
    <location>
        <begin position="445"/>
        <end position="531"/>
    </location>
</feature>
<dbReference type="AlphaFoldDB" id="A0A8H3J2H4"/>
<feature type="domain" description="Palmitoyltransferase DHHC" evidence="12">
    <location>
        <begin position="130"/>
        <end position="257"/>
    </location>
</feature>
<feature type="transmembrane region" description="Helical" evidence="10">
    <location>
        <begin position="220"/>
        <end position="240"/>
    </location>
</feature>
<evidence type="ECO:0000313" key="14">
    <source>
        <dbReference type="Proteomes" id="UP000664521"/>
    </source>
</evidence>
<sequence>MASLSPSPPSSLSPRRRRPRGWARKCERGCCSVVTHLPLVFVYGLTTWAVWVQTGIGFLPRATWKGHLASVLGAIFYVLLNWSYTTAVFTDPGSPLNTTSTSTAGYSHLPTHEPSPQQDVASFTVKADGQTRFCKKCQTTKPDRAHHCSTCKRCVLKMDHHCPWLATCVGLKNYKAFLLFLIYTSIFCCLCFAITSAWLWGEVLTETQGGYLESMMPINYVLLAVISGIIGLVLTGFTAWHVSLAWRGQTTIESLEKTRYLSPLKKSLDRRRYENRGRPEQSYGQQLAEIHANTIPGVTREEEGEEISYSGGDIEQGSRAQEALRRNWDEMERDREQSRYEDYLDEQDSEKLPNAFDLGFRRNLRHLFGPKPLYWFLPICNTTGDGWRWEPSPKWLAAREGIRRQREVERQGHHHWDQRTSYSDGNHHEDRLPRRDEYEQHLQASNGMPVGPHYGWKGRDPRSATSVDSTMSMKTYRRRGSFGDGTEEEETYDSSSTEQGSSSPHADGPESSWQVKHERSPSRQDPWQKQD</sequence>
<evidence type="ECO:0000256" key="4">
    <source>
        <dbReference type="ARBA" id="ARBA00022989"/>
    </source>
</evidence>
<evidence type="ECO:0000256" key="3">
    <source>
        <dbReference type="ARBA" id="ARBA00022692"/>
    </source>
</evidence>
<comment type="domain">
    <text evidence="10">The DHHC domain is required for palmitoyltransferase activity.</text>
</comment>
<evidence type="ECO:0000259" key="12">
    <source>
        <dbReference type="Pfam" id="PF01529"/>
    </source>
</evidence>
<dbReference type="EC" id="2.3.1.225" evidence="10"/>
<gene>
    <name evidence="13" type="primary">PFA3</name>
    <name evidence="13" type="ORF">HETSPECPRED_001805</name>
</gene>
<keyword evidence="7" id="KW-0449">Lipoprotein</keyword>
<dbReference type="Pfam" id="PF01529">
    <property type="entry name" value="DHHC"/>
    <property type="match status" value="1"/>
</dbReference>
<evidence type="ECO:0000313" key="13">
    <source>
        <dbReference type="EMBL" id="CAF9939516.1"/>
    </source>
</evidence>
<accession>A0A8H3J2H4</accession>
<keyword evidence="5 10" id="KW-0472">Membrane</keyword>
<feature type="compositionally biased region" description="Basic and acidic residues" evidence="11">
    <location>
        <begin position="515"/>
        <end position="531"/>
    </location>
</feature>
<keyword evidence="3 10" id="KW-0812">Transmembrane</keyword>
<comment type="caution">
    <text evidence="13">The sequence shown here is derived from an EMBL/GenBank/DDBJ whole genome shotgun (WGS) entry which is preliminary data.</text>
</comment>
<evidence type="ECO:0000256" key="6">
    <source>
        <dbReference type="ARBA" id="ARBA00023139"/>
    </source>
</evidence>
<comment type="catalytic activity">
    <reaction evidence="9 10">
        <text>L-cysteinyl-[protein] + hexadecanoyl-CoA = S-hexadecanoyl-L-cysteinyl-[protein] + CoA</text>
        <dbReference type="Rhea" id="RHEA:36683"/>
        <dbReference type="Rhea" id="RHEA-COMP:10131"/>
        <dbReference type="Rhea" id="RHEA-COMP:11032"/>
        <dbReference type="ChEBI" id="CHEBI:29950"/>
        <dbReference type="ChEBI" id="CHEBI:57287"/>
        <dbReference type="ChEBI" id="CHEBI:57379"/>
        <dbReference type="ChEBI" id="CHEBI:74151"/>
        <dbReference type="EC" id="2.3.1.225"/>
    </reaction>
</comment>